<feature type="compositionally biased region" description="Low complexity" evidence="4">
    <location>
        <begin position="41"/>
        <end position="56"/>
    </location>
</feature>
<dbReference type="RefSeq" id="WP_380692999.1">
    <property type="nucleotide sequence ID" value="NZ_JBHRYR010000002.1"/>
</dbReference>
<dbReference type="PROSITE" id="PS51318">
    <property type="entry name" value="TAT"/>
    <property type="match status" value="1"/>
</dbReference>
<dbReference type="Gene3D" id="3.20.20.140">
    <property type="entry name" value="Metal-dependent hydrolases"/>
    <property type="match status" value="1"/>
</dbReference>
<dbReference type="PANTHER" id="PTHR43794">
    <property type="entry name" value="AMINOHYDROLASE SSNA-RELATED"/>
    <property type="match status" value="1"/>
</dbReference>
<gene>
    <name evidence="6" type="ORF">ACFOOG_02530</name>
</gene>
<evidence type="ECO:0000256" key="2">
    <source>
        <dbReference type="ARBA" id="ARBA00022729"/>
    </source>
</evidence>
<dbReference type="NCBIfam" id="NF006056">
    <property type="entry name" value="PRK08204.1"/>
    <property type="match status" value="1"/>
</dbReference>
<evidence type="ECO:0000313" key="7">
    <source>
        <dbReference type="Proteomes" id="UP001595617"/>
    </source>
</evidence>
<dbReference type="InterPro" id="IPR006680">
    <property type="entry name" value="Amidohydro-rel"/>
</dbReference>
<keyword evidence="3" id="KW-0378">Hydrolase</keyword>
<comment type="caution">
    <text evidence="6">The sequence shown here is derived from an EMBL/GenBank/DDBJ whole genome shotgun (WGS) entry which is preliminary data.</text>
</comment>
<dbReference type="Gene3D" id="2.30.40.10">
    <property type="entry name" value="Urease, subunit C, domain 1"/>
    <property type="match status" value="1"/>
</dbReference>
<dbReference type="EMBL" id="JBHRYR010000002">
    <property type="protein sequence ID" value="MFC3851698.1"/>
    <property type="molecule type" value="Genomic_DNA"/>
</dbReference>
<proteinExistence type="inferred from homology"/>
<dbReference type="NCBIfam" id="TIGR01409">
    <property type="entry name" value="TAT_signal_seq"/>
    <property type="match status" value="1"/>
</dbReference>
<keyword evidence="7" id="KW-1185">Reference proteome</keyword>
<dbReference type="InterPro" id="IPR019546">
    <property type="entry name" value="TAT_signal_bac_arc"/>
</dbReference>
<feature type="domain" description="Amidohydrolase-related" evidence="5">
    <location>
        <begin position="303"/>
        <end position="470"/>
    </location>
</feature>
<keyword evidence="2" id="KW-0732">Signal</keyword>
<name>A0ABV7ZVA9_9GAMM</name>
<evidence type="ECO:0000256" key="4">
    <source>
        <dbReference type="SAM" id="MobiDB-lite"/>
    </source>
</evidence>
<dbReference type="InterPro" id="IPR006311">
    <property type="entry name" value="TAT_signal"/>
</dbReference>
<dbReference type="InterPro" id="IPR050287">
    <property type="entry name" value="MTA/SAH_deaminase"/>
</dbReference>
<dbReference type="PANTHER" id="PTHR43794:SF11">
    <property type="entry name" value="AMIDOHYDROLASE-RELATED DOMAIN-CONTAINING PROTEIN"/>
    <property type="match status" value="1"/>
</dbReference>
<organism evidence="6 7">
    <name type="scientific">Saccharospirillum mangrovi</name>
    <dbReference type="NCBI Taxonomy" id="2161747"/>
    <lineage>
        <taxon>Bacteria</taxon>
        <taxon>Pseudomonadati</taxon>
        <taxon>Pseudomonadota</taxon>
        <taxon>Gammaproteobacteria</taxon>
        <taxon>Oceanospirillales</taxon>
        <taxon>Saccharospirillaceae</taxon>
        <taxon>Saccharospirillum</taxon>
    </lineage>
</organism>
<dbReference type="InterPro" id="IPR032466">
    <property type="entry name" value="Metal_Hydrolase"/>
</dbReference>
<reference evidence="7" key="1">
    <citation type="journal article" date="2019" name="Int. J. Syst. Evol. Microbiol.">
        <title>The Global Catalogue of Microorganisms (GCM) 10K type strain sequencing project: providing services to taxonomists for standard genome sequencing and annotation.</title>
        <authorList>
            <consortium name="The Broad Institute Genomics Platform"/>
            <consortium name="The Broad Institute Genome Sequencing Center for Infectious Disease"/>
            <person name="Wu L."/>
            <person name="Ma J."/>
        </authorList>
    </citation>
    <scope>NUCLEOTIDE SEQUENCE [LARGE SCALE GENOMIC DNA]</scope>
    <source>
        <strain evidence="7">IBRC 10765</strain>
    </source>
</reference>
<dbReference type="SUPFAM" id="SSF51556">
    <property type="entry name" value="Metallo-dependent hydrolases"/>
    <property type="match status" value="1"/>
</dbReference>
<dbReference type="Pfam" id="PF01979">
    <property type="entry name" value="Amidohydro_1"/>
    <property type="match status" value="1"/>
</dbReference>
<feature type="region of interest" description="Disordered" evidence="4">
    <location>
        <begin position="41"/>
        <end position="64"/>
    </location>
</feature>
<evidence type="ECO:0000256" key="3">
    <source>
        <dbReference type="ARBA" id="ARBA00022801"/>
    </source>
</evidence>
<comment type="similarity">
    <text evidence="1">Belongs to the metallo-dependent hydrolases superfamily. ATZ/TRZ family.</text>
</comment>
<evidence type="ECO:0000313" key="6">
    <source>
        <dbReference type="EMBL" id="MFC3851698.1"/>
    </source>
</evidence>
<evidence type="ECO:0000256" key="1">
    <source>
        <dbReference type="ARBA" id="ARBA00006745"/>
    </source>
</evidence>
<dbReference type="InterPro" id="IPR011059">
    <property type="entry name" value="Metal-dep_hydrolase_composite"/>
</dbReference>
<protein>
    <submittedName>
        <fullName evidence="6">Amidohydrolase family protein</fullName>
    </submittedName>
</protein>
<evidence type="ECO:0000259" key="5">
    <source>
        <dbReference type="Pfam" id="PF01979"/>
    </source>
</evidence>
<sequence>MCRLCEARRTQKEEGRRDFLKLAAAGGAMAAMPLMGSSAQAASHARTAAPATSARPEGVGRPGQRTLIKGGHVLTMDDSVGDFAVGDVMLEGNKIVAIAPSINAGDAIVIDAKGKIVMPGFIDTHHHQFETALRSVLADGILINDGQPHSRMNYYETILQKFSMVYRPEDVYINELYGGLAQLDAGVTTVMDVSQIHHSPEHSDAVISALADTRRRAVFGYFEGWGDRAQYPQDAARLRNQYFSSDDQLMTMVMGGEIYLPGYEEAWRIGRELGLPIALHVVGTFGMQSTFDQLAEAGQFGSDNIFIHMTGMSDMAWQRAADAGAHVSLSVPIEMTMRHGMPPIQKCLDLGLQPSLSTDVECTMTADFFTQMRATLTLQRAFINEQALAGETDLPALLTSRDCIRFATVEGARGLKLDHKVGTLTPGKEADLIMLDATAINVHPLNHVPGAVVTLMERNNVDTVMVAGQIRKWAGQLVDVDIKHLGQQLEASRDYLFNAAGIEHDLFRV</sequence>
<dbReference type="Proteomes" id="UP001595617">
    <property type="component" value="Unassembled WGS sequence"/>
</dbReference>
<accession>A0ABV7ZVA9</accession>
<dbReference type="SUPFAM" id="SSF51338">
    <property type="entry name" value="Composite domain of metallo-dependent hydrolases"/>
    <property type="match status" value="1"/>
</dbReference>